<sequence length="125" mass="14327">MKKLFYLFVLLAEGGQDHQVEPESLSRSESHAMPAEGRKPRSHSVRPVRRRTSRRRAASVKSSCAEVDILSPAAMKNAYYISHNAMDCLEFRGFGGWQEERQASQEAQEQKITVITLHVKQRHYN</sequence>
<protein>
    <recommendedName>
        <fullName evidence="4">Secreted protein</fullName>
    </recommendedName>
</protein>
<feature type="compositionally biased region" description="Basic residues" evidence="1">
    <location>
        <begin position="40"/>
        <end position="58"/>
    </location>
</feature>
<evidence type="ECO:0000256" key="1">
    <source>
        <dbReference type="SAM" id="MobiDB-lite"/>
    </source>
</evidence>
<dbReference type="PANTHER" id="PTHR37932:SF1">
    <property type="entry name" value="SMALL LYSINE-RICH PROTEIN 1"/>
    <property type="match status" value="1"/>
</dbReference>
<gene>
    <name evidence="2" type="ORF">AALO_G00218040</name>
</gene>
<organism evidence="2 3">
    <name type="scientific">Alosa alosa</name>
    <name type="common">allis shad</name>
    <dbReference type="NCBI Taxonomy" id="278164"/>
    <lineage>
        <taxon>Eukaryota</taxon>
        <taxon>Metazoa</taxon>
        <taxon>Chordata</taxon>
        <taxon>Craniata</taxon>
        <taxon>Vertebrata</taxon>
        <taxon>Euteleostomi</taxon>
        <taxon>Actinopterygii</taxon>
        <taxon>Neopterygii</taxon>
        <taxon>Teleostei</taxon>
        <taxon>Clupei</taxon>
        <taxon>Clupeiformes</taxon>
        <taxon>Clupeoidei</taxon>
        <taxon>Clupeidae</taxon>
        <taxon>Alosa</taxon>
    </lineage>
</organism>
<evidence type="ECO:0000313" key="3">
    <source>
        <dbReference type="Proteomes" id="UP000823561"/>
    </source>
</evidence>
<dbReference type="InterPro" id="IPR037760">
    <property type="entry name" value="SMKR1"/>
</dbReference>
<accession>A0AAV6FWA4</accession>
<proteinExistence type="predicted"/>
<dbReference type="AlphaFoldDB" id="A0AAV6FWA4"/>
<evidence type="ECO:0008006" key="4">
    <source>
        <dbReference type="Google" id="ProtNLM"/>
    </source>
</evidence>
<keyword evidence="3" id="KW-1185">Reference proteome</keyword>
<feature type="compositionally biased region" description="Basic and acidic residues" evidence="1">
    <location>
        <begin position="17"/>
        <end position="30"/>
    </location>
</feature>
<dbReference type="Proteomes" id="UP000823561">
    <property type="component" value="Chromosome 17"/>
</dbReference>
<evidence type="ECO:0000313" key="2">
    <source>
        <dbReference type="EMBL" id="KAG5267104.1"/>
    </source>
</evidence>
<name>A0AAV6FWA4_9TELE</name>
<dbReference type="EMBL" id="JADWDJ010000017">
    <property type="protein sequence ID" value="KAG5267104.1"/>
    <property type="molecule type" value="Genomic_DNA"/>
</dbReference>
<feature type="region of interest" description="Disordered" evidence="1">
    <location>
        <begin position="17"/>
        <end position="59"/>
    </location>
</feature>
<reference evidence="2 3" key="1">
    <citation type="submission" date="2020-10" db="EMBL/GenBank/DDBJ databases">
        <title>Chromosome-scale genome assembly of the Allis shad, Alosa alosa.</title>
        <authorList>
            <person name="Margot Z."/>
            <person name="Christophe K."/>
            <person name="Cabau C."/>
            <person name="Louis A."/>
            <person name="Berthelot C."/>
            <person name="Parey E."/>
            <person name="Roest Crollius H."/>
            <person name="Montfort J."/>
            <person name="Robinson-Rechavi M."/>
            <person name="Bucao C."/>
            <person name="Bouchez O."/>
            <person name="Gislard M."/>
            <person name="Lluch J."/>
            <person name="Milhes M."/>
            <person name="Lampietro C."/>
            <person name="Lopez Roques C."/>
            <person name="Donnadieu C."/>
            <person name="Braasch I."/>
            <person name="Desvignes T."/>
            <person name="Postlethwait J."/>
            <person name="Bobe J."/>
            <person name="Guiguen Y."/>
        </authorList>
    </citation>
    <scope>NUCLEOTIDE SEQUENCE [LARGE SCALE GENOMIC DNA]</scope>
    <source>
        <strain evidence="2">M-15738</strain>
        <tissue evidence="2">Blood</tissue>
    </source>
</reference>
<dbReference type="PANTHER" id="PTHR37932">
    <property type="entry name" value="SMALL LYSINE-RICH PROTEIN 1"/>
    <property type="match status" value="1"/>
</dbReference>
<comment type="caution">
    <text evidence="2">The sequence shown here is derived from an EMBL/GenBank/DDBJ whole genome shotgun (WGS) entry which is preliminary data.</text>
</comment>